<dbReference type="EMBL" id="JAXARY010000004">
    <property type="protein sequence ID" value="MDX8126897.1"/>
    <property type="molecule type" value="Genomic_DNA"/>
</dbReference>
<evidence type="ECO:0000256" key="1">
    <source>
        <dbReference type="ARBA" id="ARBA00007613"/>
    </source>
</evidence>
<dbReference type="InterPro" id="IPR010131">
    <property type="entry name" value="MdtP/NodT-like"/>
</dbReference>
<comment type="similarity">
    <text evidence="1 2">Belongs to the outer membrane factor (OMF) (TC 1.B.17) family.</text>
</comment>
<keyword evidence="2" id="KW-0564">Palmitate</keyword>
<keyword evidence="5" id="KW-1185">Reference proteome</keyword>
<dbReference type="Gene3D" id="1.20.1600.10">
    <property type="entry name" value="Outer membrane efflux proteins (OEP)"/>
    <property type="match status" value="1"/>
</dbReference>
<evidence type="ECO:0000256" key="3">
    <source>
        <dbReference type="SAM" id="Coils"/>
    </source>
</evidence>
<gene>
    <name evidence="4" type="ORF">QLH52_06355</name>
</gene>
<comment type="subcellular location">
    <subcellularLocation>
        <location evidence="2">Cell outer membrane</location>
        <topology evidence="2">Lipid-anchor</topology>
    </subcellularLocation>
</comment>
<dbReference type="NCBIfam" id="TIGR01845">
    <property type="entry name" value="outer_NodT"/>
    <property type="match status" value="1"/>
</dbReference>
<dbReference type="PANTHER" id="PTHR30203:SF25">
    <property type="entry name" value="OUTER MEMBRANE PROTEIN-RELATED"/>
    <property type="match status" value="1"/>
</dbReference>
<evidence type="ECO:0000313" key="4">
    <source>
        <dbReference type="EMBL" id="MDX8126897.1"/>
    </source>
</evidence>
<protein>
    <submittedName>
        <fullName evidence="4">Efflux transporter outer membrane subunit</fullName>
    </submittedName>
</protein>
<dbReference type="PROSITE" id="PS51257">
    <property type="entry name" value="PROKAR_LIPOPROTEIN"/>
    <property type="match status" value="1"/>
</dbReference>
<keyword evidence="3" id="KW-0175">Coiled coil</keyword>
<evidence type="ECO:0000313" key="5">
    <source>
        <dbReference type="Proteomes" id="UP001284537"/>
    </source>
</evidence>
<comment type="caution">
    <text evidence="4">The sequence shown here is derived from an EMBL/GenBank/DDBJ whole genome shotgun (WGS) entry which is preliminary data.</text>
</comment>
<dbReference type="InterPro" id="IPR003423">
    <property type="entry name" value="OMP_efflux"/>
</dbReference>
<feature type="coiled-coil region" evidence="3">
    <location>
        <begin position="148"/>
        <end position="200"/>
    </location>
</feature>
<dbReference type="Proteomes" id="UP001284537">
    <property type="component" value="Unassembled WGS sequence"/>
</dbReference>
<dbReference type="Pfam" id="PF02321">
    <property type="entry name" value="OEP"/>
    <property type="match status" value="2"/>
</dbReference>
<proteinExistence type="inferred from homology"/>
<sequence>MTRRYLPGLLMVGLTACTVGPDYRPVAPPAPARWQAAPVDTAGLTPMDAEALKSWWKHFGDAELDRLMEKALSGNLDVKIALTRIDQARAERRIVRSALLPSVNASAGARREENPFPGFAPGIRFNLFELGFDALWEIDLFGGQRRKLEAASADLEAASEQHAEALVTLTADLARDYAEYRGLQNQLKITRANLDAQRRTLQLTEKLFAEGVGTRHDVVRARAQTEATEARIPALESELNAALHRLEVLTAQQPGALAVELGETAAIPVAPGRELLISPAETLARRPDLRAAERRLAAATAMQGAATAELFPKISIAAFLGLRNTDIEKLFRSAAFSWSTGATLLQPLLNFGRIQAGIDLTEAQQREAYLAYEKAVLEALRETETALTRYLKEEVRRQSLDRSAADLRESVRLAQLRYQEGVSSFLDVLDAQRALFAAETELTQSETTVSTNLIAVYKSLGGGGADQTLALAGKTDAETTHRPEPYRHDTDWIERMLNAVGIDPGRNHDVAAE</sequence>
<dbReference type="SUPFAM" id="SSF56954">
    <property type="entry name" value="Outer membrane efflux proteins (OEP)"/>
    <property type="match status" value="1"/>
</dbReference>
<keyword evidence="2" id="KW-1134">Transmembrane beta strand</keyword>
<dbReference type="RefSeq" id="WP_319960958.1">
    <property type="nucleotide sequence ID" value="NZ_JAXARY010000004.1"/>
</dbReference>
<accession>A0ABU4UD76</accession>
<name>A0ABU4UD76_9GAMM</name>
<keyword evidence="2" id="KW-0472">Membrane</keyword>
<evidence type="ECO:0000256" key="2">
    <source>
        <dbReference type="RuleBase" id="RU362097"/>
    </source>
</evidence>
<reference evidence="4 5" key="1">
    <citation type="submission" date="2023-11" db="EMBL/GenBank/DDBJ databases">
        <authorList>
            <person name="Ouyang M.-Y."/>
        </authorList>
    </citation>
    <scope>NUCLEOTIDE SEQUENCE [LARGE SCALE GENOMIC DNA]</scope>
    <source>
        <strain evidence="4 5">OY6</strain>
    </source>
</reference>
<dbReference type="Gene3D" id="2.20.200.10">
    <property type="entry name" value="Outer membrane efflux proteins (OEP)"/>
    <property type="match status" value="1"/>
</dbReference>
<keyword evidence="2" id="KW-0812">Transmembrane</keyword>
<dbReference type="PANTHER" id="PTHR30203">
    <property type="entry name" value="OUTER MEMBRANE CATION EFFLUX PROTEIN"/>
    <property type="match status" value="1"/>
</dbReference>
<organism evidence="4 5">
    <name type="scientific">Methylomonas defluvii</name>
    <dbReference type="NCBI Taxonomy" id="3045149"/>
    <lineage>
        <taxon>Bacteria</taxon>
        <taxon>Pseudomonadati</taxon>
        <taxon>Pseudomonadota</taxon>
        <taxon>Gammaproteobacteria</taxon>
        <taxon>Methylococcales</taxon>
        <taxon>Methylococcaceae</taxon>
        <taxon>Methylomonas</taxon>
    </lineage>
</organism>
<keyword evidence="2" id="KW-0449">Lipoprotein</keyword>